<protein>
    <submittedName>
        <fullName evidence="2">DNA-binding protein</fullName>
    </submittedName>
</protein>
<evidence type="ECO:0000313" key="2">
    <source>
        <dbReference type="EMBL" id="RZQ64414.1"/>
    </source>
</evidence>
<dbReference type="OrthoDB" id="3789542at2"/>
<evidence type="ECO:0000259" key="1">
    <source>
        <dbReference type="Pfam" id="PF12728"/>
    </source>
</evidence>
<gene>
    <name evidence="2" type="ORF">EWH70_10670</name>
</gene>
<dbReference type="Pfam" id="PF12728">
    <property type="entry name" value="HTH_17"/>
    <property type="match status" value="1"/>
</dbReference>
<feature type="domain" description="Helix-turn-helix" evidence="1">
    <location>
        <begin position="16"/>
        <end position="64"/>
    </location>
</feature>
<comment type="caution">
    <text evidence="2">The sequence shown here is derived from an EMBL/GenBank/DDBJ whole genome shotgun (WGS) entry which is preliminary data.</text>
</comment>
<dbReference type="RefSeq" id="WP_130475125.1">
    <property type="nucleotide sequence ID" value="NZ_SFCC01000004.1"/>
</dbReference>
<dbReference type="AlphaFoldDB" id="A0A4Q7JDH0"/>
<dbReference type="GO" id="GO:0003677">
    <property type="term" value="F:DNA binding"/>
    <property type="evidence" value="ECO:0007669"/>
    <property type="project" value="UniProtKB-KW"/>
</dbReference>
<sequence length="76" mass="8364">MHHTTDSTKPDAPRELLTVEAAARRLSIGRTTMYALIRTGQILSVRVGRLRRVPVDALTAYVRQLASTQHASHTAA</sequence>
<dbReference type="EMBL" id="SFCC01000004">
    <property type="protein sequence ID" value="RZQ64414.1"/>
    <property type="molecule type" value="Genomic_DNA"/>
</dbReference>
<evidence type="ECO:0000313" key="3">
    <source>
        <dbReference type="Proteomes" id="UP000292003"/>
    </source>
</evidence>
<organism evidence="2 3">
    <name type="scientific">Amycolatopsis suaedae</name>
    <dbReference type="NCBI Taxonomy" id="2510978"/>
    <lineage>
        <taxon>Bacteria</taxon>
        <taxon>Bacillati</taxon>
        <taxon>Actinomycetota</taxon>
        <taxon>Actinomycetes</taxon>
        <taxon>Pseudonocardiales</taxon>
        <taxon>Pseudonocardiaceae</taxon>
        <taxon>Amycolatopsis</taxon>
    </lineage>
</organism>
<keyword evidence="2" id="KW-0238">DNA-binding</keyword>
<name>A0A4Q7JDH0_9PSEU</name>
<dbReference type="InterPro" id="IPR010093">
    <property type="entry name" value="SinI_DNA-bd"/>
</dbReference>
<keyword evidence="3" id="KW-1185">Reference proteome</keyword>
<dbReference type="Proteomes" id="UP000292003">
    <property type="component" value="Unassembled WGS sequence"/>
</dbReference>
<dbReference type="NCBIfam" id="TIGR01764">
    <property type="entry name" value="excise"/>
    <property type="match status" value="1"/>
</dbReference>
<accession>A0A4Q7JDH0</accession>
<reference evidence="2 3" key="1">
    <citation type="submission" date="2019-02" db="EMBL/GenBank/DDBJ databases">
        <title>Draft genome sequence of Amycolatopsis sp. 8-3EHSu isolated from roots of Suaeda maritima.</title>
        <authorList>
            <person name="Duangmal K."/>
            <person name="Chantavorakit T."/>
        </authorList>
    </citation>
    <scope>NUCLEOTIDE SEQUENCE [LARGE SCALE GENOMIC DNA]</scope>
    <source>
        <strain evidence="2 3">8-3EHSu</strain>
    </source>
</reference>
<proteinExistence type="predicted"/>
<dbReference type="InterPro" id="IPR041657">
    <property type="entry name" value="HTH_17"/>
</dbReference>